<dbReference type="Gene3D" id="1.10.510.10">
    <property type="entry name" value="Transferase(Phosphotransferase) domain 1"/>
    <property type="match status" value="1"/>
</dbReference>
<dbReference type="PROSITE" id="PS00109">
    <property type="entry name" value="PROTEIN_KINASE_TYR"/>
    <property type="match status" value="1"/>
</dbReference>
<proteinExistence type="predicted"/>
<dbReference type="InterPro" id="IPR050122">
    <property type="entry name" value="RTK"/>
</dbReference>
<reference evidence="4" key="1">
    <citation type="journal article" date="2002" name="Science">
        <title>The draft genome of Ciona intestinalis: insights into chordate and vertebrate origins.</title>
        <authorList>
            <person name="Dehal P."/>
            <person name="Satou Y."/>
            <person name="Campbell R.K."/>
            <person name="Chapman J."/>
            <person name="Degnan B."/>
            <person name="De Tomaso A."/>
            <person name="Davidson B."/>
            <person name="Di Gregorio A."/>
            <person name="Gelpke M."/>
            <person name="Goodstein D.M."/>
            <person name="Harafuji N."/>
            <person name="Hastings K.E."/>
            <person name="Ho I."/>
            <person name="Hotta K."/>
            <person name="Huang W."/>
            <person name="Kawashima T."/>
            <person name="Lemaire P."/>
            <person name="Martinez D."/>
            <person name="Meinertzhagen I.A."/>
            <person name="Necula S."/>
            <person name="Nonaka M."/>
            <person name="Putnam N."/>
            <person name="Rash S."/>
            <person name="Saiga H."/>
            <person name="Satake M."/>
            <person name="Terry A."/>
            <person name="Yamada L."/>
            <person name="Wang H.G."/>
            <person name="Awazu S."/>
            <person name="Azumi K."/>
            <person name="Boore J."/>
            <person name="Branno M."/>
            <person name="Chin-Bow S."/>
            <person name="DeSantis R."/>
            <person name="Doyle S."/>
            <person name="Francino P."/>
            <person name="Keys D.N."/>
            <person name="Haga S."/>
            <person name="Hayashi H."/>
            <person name="Hino K."/>
            <person name="Imai K.S."/>
            <person name="Inaba K."/>
            <person name="Kano S."/>
            <person name="Kobayashi K."/>
            <person name="Kobayashi M."/>
            <person name="Lee B.I."/>
            <person name="Makabe K.W."/>
            <person name="Manohar C."/>
            <person name="Matassi G."/>
            <person name="Medina M."/>
            <person name="Mochizuki Y."/>
            <person name="Mount S."/>
            <person name="Morishita T."/>
            <person name="Miura S."/>
            <person name="Nakayama A."/>
            <person name="Nishizaka S."/>
            <person name="Nomoto H."/>
            <person name="Ohta F."/>
            <person name="Oishi K."/>
            <person name="Rigoutsos I."/>
            <person name="Sano M."/>
            <person name="Sasaki A."/>
            <person name="Sasakura Y."/>
            <person name="Shoguchi E."/>
            <person name="Shin-i T."/>
            <person name="Spagnuolo A."/>
            <person name="Stainier D."/>
            <person name="Suzuki M.M."/>
            <person name="Tassy O."/>
            <person name="Takatori N."/>
            <person name="Tokuoka M."/>
            <person name="Yagi K."/>
            <person name="Yoshizaki F."/>
            <person name="Wada S."/>
            <person name="Zhang C."/>
            <person name="Hyatt P.D."/>
            <person name="Larimer F."/>
            <person name="Detter C."/>
            <person name="Doggett N."/>
            <person name="Glavina T."/>
            <person name="Hawkins T."/>
            <person name="Richardson P."/>
            <person name="Lucas S."/>
            <person name="Kohara Y."/>
            <person name="Levine M."/>
            <person name="Satoh N."/>
            <person name="Rokhsar D.S."/>
        </authorList>
    </citation>
    <scope>NUCLEOTIDE SEQUENCE [LARGE SCALE GENOMIC DNA]</scope>
</reference>
<evidence type="ECO:0000259" key="2">
    <source>
        <dbReference type="PROSITE" id="PS50011"/>
    </source>
</evidence>
<dbReference type="SUPFAM" id="SSF56112">
    <property type="entry name" value="Protein kinase-like (PK-like)"/>
    <property type="match status" value="1"/>
</dbReference>
<organism evidence="3 4">
    <name type="scientific">Ciona intestinalis</name>
    <name type="common">Transparent sea squirt</name>
    <name type="synonym">Ascidia intestinalis</name>
    <dbReference type="NCBI Taxonomy" id="7719"/>
    <lineage>
        <taxon>Eukaryota</taxon>
        <taxon>Metazoa</taxon>
        <taxon>Chordata</taxon>
        <taxon>Tunicata</taxon>
        <taxon>Ascidiacea</taxon>
        <taxon>Phlebobranchia</taxon>
        <taxon>Cionidae</taxon>
        <taxon>Ciona</taxon>
    </lineage>
</organism>
<dbReference type="PANTHER" id="PTHR24416">
    <property type="entry name" value="TYROSINE-PROTEIN KINASE RECEPTOR"/>
    <property type="match status" value="1"/>
</dbReference>
<dbReference type="Pfam" id="PF07714">
    <property type="entry name" value="PK_Tyr_Ser-Thr"/>
    <property type="match status" value="1"/>
</dbReference>
<keyword evidence="4" id="KW-1185">Reference proteome</keyword>
<reference evidence="3" key="2">
    <citation type="submission" date="2025-08" db="UniProtKB">
        <authorList>
            <consortium name="Ensembl"/>
        </authorList>
    </citation>
    <scope>IDENTIFICATION</scope>
</reference>
<keyword evidence="1" id="KW-0547">Nucleotide-binding</keyword>
<dbReference type="Proteomes" id="UP000008144">
    <property type="component" value="Unassembled WGS sequence"/>
</dbReference>
<sequence>MAHHVSLGMQYLEKNRIIHGDLAARNILVGENLVCKISDFGLANDVYRYGVIKDRREKCLPFRWVSPERMKAGEVPITPRSDVWSFGNLLYEMVTLGCSPHPGVDPEDLLKKLEDGYRMEKPKSCSDKMYSLMQRCWLWEPYCRPSFDKIEHELRVLSTSDAIVENV</sequence>
<dbReference type="PRINTS" id="PR00109">
    <property type="entry name" value="TYRKINASE"/>
</dbReference>
<evidence type="ECO:0000313" key="3">
    <source>
        <dbReference type="Ensembl" id="ENSCINP00000011853.3"/>
    </source>
</evidence>
<feature type="domain" description="Protein kinase" evidence="2">
    <location>
        <begin position="1"/>
        <end position="155"/>
    </location>
</feature>
<name>F6Q062_CIOIN</name>
<dbReference type="InterPro" id="IPR008266">
    <property type="entry name" value="Tyr_kinase_AS"/>
</dbReference>
<dbReference type="GO" id="GO:0005886">
    <property type="term" value="C:plasma membrane"/>
    <property type="evidence" value="ECO:0000318"/>
    <property type="project" value="GO_Central"/>
</dbReference>
<dbReference type="InParanoid" id="F6Q062"/>
<dbReference type="InterPro" id="IPR011009">
    <property type="entry name" value="Kinase-like_dom_sf"/>
</dbReference>
<accession>F6Q062</accession>
<reference evidence="3" key="3">
    <citation type="submission" date="2025-09" db="UniProtKB">
        <authorList>
            <consortium name="Ensembl"/>
        </authorList>
    </citation>
    <scope>IDENTIFICATION</scope>
</reference>
<keyword evidence="1" id="KW-0067">ATP-binding</keyword>
<dbReference type="AlphaFoldDB" id="F6Q062"/>
<dbReference type="HOGENOM" id="CLU_000288_7_40_1"/>
<dbReference type="PANTHER" id="PTHR24416:SF620">
    <property type="entry name" value="TYROSINE-PROTEIN KINASE RECEPTOR TORSO"/>
    <property type="match status" value="1"/>
</dbReference>
<dbReference type="InterPro" id="IPR000719">
    <property type="entry name" value="Prot_kinase_dom"/>
</dbReference>
<dbReference type="FunFam" id="1.10.510.10:FF:001787">
    <property type="entry name" value="Kitb"/>
    <property type="match status" value="1"/>
</dbReference>
<dbReference type="GeneTree" id="ENSGT00940000166564"/>
<evidence type="ECO:0000313" key="4">
    <source>
        <dbReference type="Proteomes" id="UP000008144"/>
    </source>
</evidence>
<evidence type="ECO:0000256" key="1">
    <source>
        <dbReference type="ARBA" id="ARBA00022840"/>
    </source>
</evidence>
<dbReference type="GO" id="GO:0005524">
    <property type="term" value="F:ATP binding"/>
    <property type="evidence" value="ECO:0007669"/>
    <property type="project" value="UniProtKB-KW"/>
</dbReference>
<dbReference type="Ensembl" id="ENSCINT00000011853.3">
    <property type="protein sequence ID" value="ENSCINP00000011853.3"/>
    <property type="gene ID" value="ENSCING00000005741.3"/>
</dbReference>
<dbReference type="InterPro" id="IPR001245">
    <property type="entry name" value="Ser-Thr/Tyr_kinase_cat_dom"/>
</dbReference>
<protein>
    <recommendedName>
        <fullName evidence="2">Protein kinase domain-containing protein</fullName>
    </recommendedName>
</protein>
<dbReference type="PROSITE" id="PS50011">
    <property type="entry name" value="PROTEIN_KINASE_DOM"/>
    <property type="match status" value="1"/>
</dbReference>
<dbReference type="GO" id="GO:0004715">
    <property type="term" value="F:non-membrane spanning protein tyrosine kinase activity"/>
    <property type="evidence" value="ECO:0000318"/>
    <property type="project" value="GO_Central"/>
</dbReference>
<dbReference type="OMA" id="RWVSPER"/>